<accession>A0A428TLE7</accession>
<proteinExistence type="predicted"/>
<feature type="region of interest" description="Disordered" evidence="1">
    <location>
        <begin position="179"/>
        <end position="295"/>
    </location>
</feature>
<organism evidence="2 3">
    <name type="scientific">Fusarium oligoseptatum</name>
    <dbReference type="NCBI Taxonomy" id="2604345"/>
    <lineage>
        <taxon>Eukaryota</taxon>
        <taxon>Fungi</taxon>
        <taxon>Dikarya</taxon>
        <taxon>Ascomycota</taxon>
        <taxon>Pezizomycotina</taxon>
        <taxon>Sordariomycetes</taxon>
        <taxon>Hypocreomycetidae</taxon>
        <taxon>Hypocreales</taxon>
        <taxon>Nectriaceae</taxon>
        <taxon>Fusarium</taxon>
        <taxon>Fusarium solani species complex</taxon>
    </lineage>
</organism>
<comment type="caution">
    <text evidence="2">The sequence shown here is derived from an EMBL/GenBank/DDBJ whole genome shotgun (WGS) entry which is preliminary data.</text>
</comment>
<keyword evidence="3" id="KW-1185">Reference proteome</keyword>
<protein>
    <submittedName>
        <fullName evidence="2">Uncharacterized protein</fullName>
    </submittedName>
</protein>
<dbReference type="Proteomes" id="UP000287144">
    <property type="component" value="Unassembled WGS sequence"/>
</dbReference>
<sequence>MSWKKPPRVNFEEQAEYRWPFWKLGLEEDDLFGDLHERFNTVPMFIQDPNAFHRDVNEIARKSLNQQDFYSRLQQRRDQRLNELKDMDNKIGILHTAGYNRLTNDQRFHRIRLECFASLDCLVAFCASFLTPNEKGMAPSLGQFAVFSSPAGQANPITDMFLRSEERNARSSLFKSLAASLKPSTPDSRDLEHAELPPSPPEGDGEYTPLSNRDVDQSSLPQQSCASETPIKLKRKHSVGFDTDDSPQVKRPRPEPIDDMEHDETDTSGASEETNREDDVPETQRAGQKHGHTANPPAIFISCLSKTHSGTRLSEALPAISVALWQQDRVAIEQPESWLDPTINETSYTKTRNRREDRITSKKKWPNIRPIRGKRTENMTSASYRIT</sequence>
<dbReference type="EMBL" id="NKCK01000072">
    <property type="protein sequence ID" value="RSM02853.1"/>
    <property type="molecule type" value="Genomic_DNA"/>
</dbReference>
<dbReference type="AlphaFoldDB" id="A0A428TLE7"/>
<reference evidence="2 3" key="1">
    <citation type="submission" date="2017-06" db="EMBL/GenBank/DDBJ databases">
        <title>Comparative genomic analysis of Ambrosia Fusariam Clade fungi.</title>
        <authorList>
            <person name="Stajich J.E."/>
            <person name="Carrillo J."/>
            <person name="Kijimoto T."/>
            <person name="Eskalen A."/>
            <person name="O'Donnell K."/>
            <person name="Kasson M."/>
        </authorList>
    </citation>
    <scope>NUCLEOTIDE SEQUENCE [LARGE SCALE GENOMIC DNA]</scope>
    <source>
        <strain evidence="2 3">NRRL62579</strain>
    </source>
</reference>
<evidence type="ECO:0000313" key="3">
    <source>
        <dbReference type="Proteomes" id="UP000287144"/>
    </source>
</evidence>
<gene>
    <name evidence="2" type="ORF">CEP52_007756</name>
</gene>
<feature type="compositionally biased region" description="Acidic residues" evidence="1">
    <location>
        <begin position="257"/>
        <end position="266"/>
    </location>
</feature>
<evidence type="ECO:0000313" key="2">
    <source>
        <dbReference type="EMBL" id="RSM02853.1"/>
    </source>
</evidence>
<name>A0A428TLE7_9HYPO</name>
<evidence type="ECO:0000256" key="1">
    <source>
        <dbReference type="SAM" id="MobiDB-lite"/>
    </source>
</evidence>
<dbReference type="STRING" id="1325735.A0A428TLE7"/>
<feature type="compositionally biased region" description="Polar residues" evidence="1">
    <location>
        <begin position="217"/>
        <end position="227"/>
    </location>
</feature>